<dbReference type="CDD" id="cd02432">
    <property type="entry name" value="Nodulin-21_like_1"/>
    <property type="match status" value="1"/>
</dbReference>
<dbReference type="PANTHER" id="PTHR31851">
    <property type="entry name" value="FE(2+)/MN(2+) TRANSPORTER PCL1"/>
    <property type="match status" value="1"/>
</dbReference>
<protein>
    <submittedName>
        <fullName evidence="6">VIT family protein</fullName>
    </submittedName>
</protein>
<keyword evidence="4 5" id="KW-0472">Membrane</keyword>
<evidence type="ECO:0000256" key="1">
    <source>
        <dbReference type="ARBA" id="ARBA00004127"/>
    </source>
</evidence>
<evidence type="ECO:0000313" key="7">
    <source>
        <dbReference type="Proteomes" id="UP000501518"/>
    </source>
</evidence>
<dbReference type="GO" id="GO:0005384">
    <property type="term" value="F:manganese ion transmembrane transporter activity"/>
    <property type="evidence" value="ECO:0007669"/>
    <property type="project" value="InterPro"/>
</dbReference>
<dbReference type="GO" id="GO:0012505">
    <property type="term" value="C:endomembrane system"/>
    <property type="evidence" value="ECO:0007669"/>
    <property type="project" value="UniProtKB-SubCell"/>
</dbReference>
<gene>
    <name evidence="6" type="ORF">EW640_08705</name>
</gene>
<keyword evidence="2 5" id="KW-0812">Transmembrane</keyword>
<evidence type="ECO:0000256" key="3">
    <source>
        <dbReference type="ARBA" id="ARBA00022989"/>
    </source>
</evidence>
<keyword evidence="3 5" id="KW-1133">Transmembrane helix</keyword>
<proteinExistence type="predicted"/>
<dbReference type="AlphaFoldDB" id="A0A6G8KX03"/>
<evidence type="ECO:0000256" key="2">
    <source>
        <dbReference type="ARBA" id="ARBA00022692"/>
    </source>
</evidence>
<evidence type="ECO:0000256" key="5">
    <source>
        <dbReference type="SAM" id="Phobius"/>
    </source>
</evidence>
<comment type="subcellular location">
    <subcellularLocation>
        <location evidence="1">Endomembrane system</location>
        <topology evidence="1">Multi-pass membrane protein</topology>
    </subcellularLocation>
</comment>
<evidence type="ECO:0000313" key="6">
    <source>
        <dbReference type="EMBL" id="QIN29344.1"/>
    </source>
</evidence>
<dbReference type="KEGG" id="blut:EW640_08705"/>
<sequence>MSEPVHRRISEPHQSGTSSRLNWLRAGVLGANDGITSTAGLVIGVAAANPANTGAIFLAGAAGLVAGAASMAVGEYVSVASQRDSEQALIRLEKWELEHEPEEEFEELVGINRQRGLSDATARQVATELHSHDALGAHLDAELGIDPDELTNPWAAAIASAISFTLGALLPVLAVLLPPPEWRIITAFIAVLAALGLTGWLSAKLGKAIVWRAVVRMLIGGALAMAVTYGIGQLFGVSAG</sequence>
<accession>A0A6G8KX03</accession>
<dbReference type="Pfam" id="PF01988">
    <property type="entry name" value="VIT1"/>
    <property type="match status" value="1"/>
</dbReference>
<feature type="transmembrane region" description="Helical" evidence="5">
    <location>
        <begin position="182"/>
        <end position="201"/>
    </location>
</feature>
<feature type="transmembrane region" description="Helical" evidence="5">
    <location>
        <begin position="213"/>
        <end position="235"/>
    </location>
</feature>
<evidence type="ECO:0000256" key="4">
    <source>
        <dbReference type="ARBA" id="ARBA00023136"/>
    </source>
</evidence>
<feature type="transmembrane region" description="Helical" evidence="5">
    <location>
        <begin position="154"/>
        <end position="176"/>
    </location>
</feature>
<dbReference type="EMBL" id="CP035810">
    <property type="protein sequence ID" value="QIN29344.1"/>
    <property type="molecule type" value="Genomic_DNA"/>
</dbReference>
<organism evidence="6 7">
    <name type="scientific">Brevibacterium luteolum</name>
    <dbReference type="NCBI Taxonomy" id="199591"/>
    <lineage>
        <taxon>Bacteria</taxon>
        <taxon>Bacillati</taxon>
        <taxon>Actinomycetota</taxon>
        <taxon>Actinomycetes</taxon>
        <taxon>Micrococcales</taxon>
        <taxon>Brevibacteriaceae</taxon>
        <taxon>Brevibacterium</taxon>
    </lineage>
</organism>
<reference evidence="6 7" key="1">
    <citation type="submission" date="2019-02" db="EMBL/GenBank/DDBJ databases">
        <title>Complete Genome Sequence and Methylome Analysis of Brevibacterium luteolum NEB1784.</title>
        <authorList>
            <person name="Fomenkov A."/>
            <person name="Roberts R.J."/>
        </authorList>
    </citation>
    <scope>NUCLEOTIDE SEQUENCE [LARGE SCALE GENOMIC DNA]</scope>
    <source>
        <strain evidence="6 7">NEB1784</strain>
    </source>
</reference>
<name>A0A6G8KX03_9MICO</name>
<dbReference type="Proteomes" id="UP000501518">
    <property type="component" value="Chromosome"/>
</dbReference>
<dbReference type="GO" id="GO:0030026">
    <property type="term" value="P:intracellular manganese ion homeostasis"/>
    <property type="evidence" value="ECO:0007669"/>
    <property type="project" value="InterPro"/>
</dbReference>
<dbReference type="RefSeq" id="WP_165883759.1">
    <property type="nucleotide sequence ID" value="NZ_CP035810.1"/>
</dbReference>
<dbReference type="InterPro" id="IPR008217">
    <property type="entry name" value="Ccc1_fam"/>
</dbReference>